<proteinExistence type="predicted"/>
<dbReference type="GO" id="GO:0044208">
    <property type="term" value="P:'de novo' AMP biosynthetic process"/>
    <property type="evidence" value="ECO:0007669"/>
    <property type="project" value="TreeGrafter"/>
</dbReference>
<dbReference type="CDD" id="cd01597">
    <property type="entry name" value="pCLME"/>
    <property type="match status" value="1"/>
</dbReference>
<dbReference type="EC" id="4.3.2.2" evidence="3"/>
<dbReference type="PROSITE" id="PS00163">
    <property type="entry name" value="FUMARATE_LYASES"/>
    <property type="match status" value="1"/>
</dbReference>
<sequence length="450" mass="50202">MRALYDSKSKTIDHQGMKDLFTHEARVQSWLDVEGALAMAQAKVGMIPTAAAENIAANCRLERIDLAEVDRLLRQIGHGFVPVIKVLVKACDAQSGKYVHYGVTTQNIQQTAHLLIVKKFHQKLMKFVDDTLVNLAHLAKEHKDTLMAGRTHGKHALPITYGYKVSVWIYELLAAVERMQEAEKRVFTVMMGGAVGAFHATGEPGRRVQDLVAEELGMHSMLVPSRNARVFRAEYITNLCLLATTLHKIAEEVYQTSSEEFGEVSEAFTKGTVGSSTMPQKVNPKLAKGIIANAQKLYSVLTATLYVCPRPFEADSSAYFIFDASLQESIELMAEIILRAEELTRTLVINPERMHDNVMLTHGLINSEKIMMKLIDKLGKDPAHELVYSMAMRSTHEHLEYSEVLSNDPMMADNFTADEIAELLDPRTYTGLCAVIAAELADRVLRGRNE</sequence>
<dbReference type="GO" id="GO:0004018">
    <property type="term" value="F:N6-(1,2-dicarboxyethyl)AMP AMP-lyase (fumarate-forming) activity"/>
    <property type="evidence" value="ECO:0007669"/>
    <property type="project" value="TreeGrafter"/>
</dbReference>
<feature type="domain" description="Adenylosuccinate lyase C-terminal" evidence="2">
    <location>
        <begin position="362"/>
        <end position="441"/>
    </location>
</feature>
<dbReference type="Pfam" id="PF00206">
    <property type="entry name" value="Lyase_1"/>
    <property type="match status" value="1"/>
</dbReference>
<reference evidence="4" key="1">
    <citation type="submission" date="2015-03" db="EMBL/GenBank/DDBJ databases">
        <authorList>
            <consortium name="Pathogen Informatics"/>
        </authorList>
    </citation>
    <scope>NUCLEOTIDE SEQUENCE [LARGE SCALE GENOMIC DNA]</scope>
    <source>
        <strain evidence="4">R148</strain>
    </source>
</reference>
<dbReference type="Pfam" id="PF10397">
    <property type="entry name" value="ADSL_C"/>
    <property type="match status" value="1"/>
</dbReference>
<keyword evidence="1 3" id="KW-0456">Lyase</keyword>
<dbReference type="PANTHER" id="PTHR43172:SF1">
    <property type="entry name" value="ADENYLOSUCCINATE LYASE"/>
    <property type="match status" value="1"/>
</dbReference>
<dbReference type="InterPro" id="IPR020557">
    <property type="entry name" value="Fumarate_lyase_CS"/>
</dbReference>
<accession>A0A0H5LSZ0</accession>
<dbReference type="AlphaFoldDB" id="A0A0H5LSZ0"/>
<dbReference type="EMBL" id="CWJI01000001">
    <property type="protein sequence ID" value="CRY54259.1"/>
    <property type="molecule type" value="Genomic_DNA"/>
</dbReference>
<organism evidence="3 4">
    <name type="scientific">Yersinia intermedia</name>
    <dbReference type="NCBI Taxonomy" id="631"/>
    <lineage>
        <taxon>Bacteria</taxon>
        <taxon>Pseudomonadati</taxon>
        <taxon>Pseudomonadota</taxon>
        <taxon>Gammaproteobacteria</taxon>
        <taxon>Enterobacterales</taxon>
        <taxon>Yersiniaceae</taxon>
        <taxon>Yersinia</taxon>
    </lineage>
</organism>
<dbReference type="Gene3D" id="1.20.200.10">
    <property type="entry name" value="Fumarase/aspartase (Central domain)"/>
    <property type="match status" value="1"/>
</dbReference>
<evidence type="ECO:0000313" key="3">
    <source>
        <dbReference type="EMBL" id="CRY54259.1"/>
    </source>
</evidence>
<evidence type="ECO:0000313" key="4">
    <source>
        <dbReference type="Proteomes" id="UP000043316"/>
    </source>
</evidence>
<dbReference type="PANTHER" id="PTHR43172">
    <property type="entry name" value="ADENYLOSUCCINATE LYASE"/>
    <property type="match status" value="1"/>
</dbReference>
<dbReference type="GO" id="GO:0070626">
    <property type="term" value="F:(S)-2-(5-amino-1-(5-phospho-D-ribosyl)imidazole-4-carboxamido) succinate lyase (fumarate-forming) activity"/>
    <property type="evidence" value="ECO:0007669"/>
    <property type="project" value="TreeGrafter"/>
</dbReference>
<dbReference type="SUPFAM" id="SSF48557">
    <property type="entry name" value="L-aspartase-like"/>
    <property type="match status" value="1"/>
</dbReference>
<dbReference type="InterPro" id="IPR019468">
    <property type="entry name" value="AdenyloSucc_lyase_C"/>
</dbReference>
<dbReference type="InterPro" id="IPR022761">
    <property type="entry name" value="Fumarate_lyase_N"/>
</dbReference>
<dbReference type="InterPro" id="IPR008948">
    <property type="entry name" value="L-Aspartase-like"/>
</dbReference>
<dbReference type="InterPro" id="IPR024083">
    <property type="entry name" value="Fumarase/histidase_N"/>
</dbReference>
<dbReference type="SMART" id="SM00998">
    <property type="entry name" value="ADSL_C"/>
    <property type="match status" value="1"/>
</dbReference>
<dbReference type="Gene3D" id="1.10.275.10">
    <property type="entry name" value="Fumarase/aspartase (N-terminal domain)"/>
    <property type="match status" value="1"/>
</dbReference>
<dbReference type="Proteomes" id="UP000043316">
    <property type="component" value="Unassembled WGS sequence"/>
</dbReference>
<dbReference type="PRINTS" id="PR00145">
    <property type="entry name" value="ARGSUCLYASE"/>
</dbReference>
<dbReference type="InterPro" id="IPR000362">
    <property type="entry name" value="Fumarate_lyase_fam"/>
</dbReference>
<evidence type="ECO:0000259" key="2">
    <source>
        <dbReference type="SMART" id="SM00998"/>
    </source>
</evidence>
<evidence type="ECO:0000256" key="1">
    <source>
        <dbReference type="ARBA" id="ARBA00023239"/>
    </source>
</evidence>
<dbReference type="PRINTS" id="PR00149">
    <property type="entry name" value="FUMRATELYASE"/>
</dbReference>
<protein>
    <submittedName>
        <fullName evidence="3">Class II fumarate hydratase</fullName>
        <ecNumber evidence="3">4.3.2.2</ecNumber>
    </submittedName>
</protein>
<dbReference type="Gene3D" id="1.10.40.30">
    <property type="entry name" value="Fumarase/aspartase (C-terminal domain)"/>
    <property type="match status" value="1"/>
</dbReference>
<dbReference type="GeneID" id="61814198"/>
<dbReference type="RefSeq" id="WP_019209561.1">
    <property type="nucleotide sequence ID" value="NZ_CWJI01000001.1"/>
</dbReference>
<dbReference type="GO" id="GO:0005829">
    <property type="term" value="C:cytosol"/>
    <property type="evidence" value="ECO:0007669"/>
    <property type="project" value="TreeGrafter"/>
</dbReference>
<name>A0A0H5LSZ0_YERIN</name>
<gene>
    <name evidence="3" type="primary">purB_3</name>
    <name evidence="3" type="ORF">ERS008476_01173</name>
</gene>